<reference evidence="2" key="1">
    <citation type="journal article" date="2015" name="Nature">
        <title>Complex archaea that bridge the gap between prokaryotes and eukaryotes.</title>
        <authorList>
            <person name="Spang A."/>
            <person name="Saw J.H."/>
            <person name="Jorgensen S.L."/>
            <person name="Zaremba-Niedzwiedzka K."/>
            <person name="Martijn J."/>
            <person name="Lind A.E."/>
            <person name="van Eijk R."/>
            <person name="Schleper C."/>
            <person name="Guy L."/>
            <person name="Ettema T.J."/>
        </authorList>
    </citation>
    <scope>NUCLEOTIDE SEQUENCE</scope>
</reference>
<dbReference type="EMBL" id="LAZR01016312">
    <property type="protein sequence ID" value="KKM05050.1"/>
    <property type="molecule type" value="Genomic_DNA"/>
</dbReference>
<accession>A0A0F9H1X3</accession>
<protein>
    <submittedName>
        <fullName evidence="2">Uncharacterized protein</fullName>
    </submittedName>
</protein>
<organism evidence="2">
    <name type="scientific">marine sediment metagenome</name>
    <dbReference type="NCBI Taxonomy" id="412755"/>
    <lineage>
        <taxon>unclassified sequences</taxon>
        <taxon>metagenomes</taxon>
        <taxon>ecological metagenomes</taxon>
    </lineage>
</organism>
<gene>
    <name evidence="2" type="ORF">LCGC14_1758000</name>
</gene>
<proteinExistence type="predicted"/>
<feature type="region of interest" description="Disordered" evidence="1">
    <location>
        <begin position="12"/>
        <end position="36"/>
    </location>
</feature>
<evidence type="ECO:0000313" key="2">
    <source>
        <dbReference type="EMBL" id="KKM05050.1"/>
    </source>
</evidence>
<dbReference type="AlphaFoldDB" id="A0A0F9H1X3"/>
<sequence length="36" mass="4269">MAKIIYERDFEEAEEMKNPKKAQSSLFDFVKDDSNN</sequence>
<name>A0A0F9H1X3_9ZZZZ</name>
<evidence type="ECO:0000256" key="1">
    <source>
        <dbReference type="SAM" id="MobiDB-lite"/>
    </source>
</evidence>
<comment type="caution">
    <text evidence="2">The sequence shown here is derived from an EMBL/GenBank/DDBJ whole genome shotgun (WGS) entry which is preliminary data.</text>
</comment>